<reference evidence="2 3" key="1">
    <citation type="submission" date="2020-01" db="EMBL/GenBank/DDBJ databases">
        <title>Insect and environment-associated Actinomycetes.</title>
        <authorList>
            <person name="Currrie C."/>
            <person name="Chevrette M."/>
            <person name="Carlson C."/>
            <person name="Stubbendieck R."/>
            <person name="Wendt-Pienkowski E."/>
        </authorList>
    </citation>
    <scope>NUCLEOTIDE SEQUENCE [LARGE SCALE GENOMIC DNA]</scope>
    <source>
        <strain evidence="2 3">SID7754</strain>
    </source>
</reference>
<dbReference type="Gene3D" id="3.40.50.10320">
    <property type="entry name" value="LmbE-like"/>
    <property type="match status" value="1"/>
</dbReference>
<name>A0A7K3QPH4_9ACTN</name>
<gene>
    <name evidence="2" type="ORF">G3I21_08410</name>
</gene>
<protein>
    <submittedName>
        <fullName evidence="2">PIG-L family deacetylase</fullName>
    </submittedName>
</protein>
<dbReference type="RefSeq" id="WP_164187607.1">
    <property type="nucleotide sequence ID" value="NZ_JAAGMR010000109.1"/>
</dbReference>
<evidence type="ECO:0000313" key="3">
    <source>
        <dbReference type="Proteomes" id="UP000470520"/>
    </source>
</evidence>
<dbReference type="AlphaFoldDB" id="A0A7K3QPH4"/>
<dbReference type="Pfam" id="PF02585">
    <property type="entry name" value="PIG-L"/>
    <property type="match status" value="1"/>
</dbReference>
<evidence type="ECO:0000256" key="1">
    <source>
        <dbReference type="ARBA" id="ARBA00022833"/>
    </source>
</evidence>
<dbReference type="Proteomes" id="UP000470520">
    <property type="component" value="Unassembled WGS sequence"/>
</dbReference>
<organism evidence="2 3">
    <name type="scientific">Streptomyces bauhiniae</name>
    <dbReference type="NCBI Taxonomy" id="2340725"/>
    <lineage>
        <taxon>Bacteria</taxon>
        <taxon>Bacillati</taxon>
        <taxon>Actinomycetota</taxon>
        <taxon>Actinomycetes</taxon>
        <taxon>Kitasatosporales</taxon>
        <taxon>Streptomycetaceae</taxon>
        <taxon>Streptomyces</taxon>
    </lineage>
</organism>
<accession>A0A7K3QPH4</accession>
<comment type="caution">
    <text evidence="2">The sequence shown here is derived from an EMBL/GenBank/DDBJ whole genome shotgun (WGS) entry which is preliminary data.</text>
</comment>
<dbReference type="GO" id="GO:0016137">
    <property type="term" value="P:glycoside metabolic process"/>
    <property type="evidence" value="ECO:0007669"/>
    <property type="project" value="UniProtKB-ARBA"/>
</dbReference>
<proteinExistence type="predicted"/>
<feature type="non-terminal residue" evidence="2">
    <location>
        <position position="241"/>
    </location>
</feature>
<evidence type="ECO:0000313" key="2">
    <source>
        <dbReference type="EMBL" id="NEB91742.1"/>
    </source>
</evidence>
<sequence>MTGAGPRTALAVGPHLDDAVFSAGGTLRALVAAGWRVRVVTCFTASVPDPTGFALSTQLDKGLGADIDYMALRRAEDQEAQRRLGTRRPVHLPLPEAPHRGYHSPAALFGDPLPEDDLTHALATHLRPLLRDADLVLGPQALGAHVDHRLTTRALLAFGVLPRLALWRDAPYAVRCPDARPDGTVRGTAALTEVSVDVTGHLTAKVNAVLAYATQLGFQFGGEENVPGAVRAAARGDAVAA</sequence>
<keyword evidence="1" id="KW-0862">Zinc</keyword>
<dbReference type="InterPro" id="IPR003737">
    <property type="entry name" value="GlcNAc_PI_deacetylase-related"/>
</dbReference>
<dbReference type="EMBL" id="JAAGMR010000109">
    <property type="protein sequence ID" value="NEB91742.1"/>
    <property type="molecule type" value="Genomic_DNA"/>
</dbReference>
<dbReference type="InterPro" id="IPR024078">
    <property type="entry name" value="LmbE-like_dom_sf"/>
</dbReference>
<dbReference type="SUPFAM" id="SSF102588">
    <property type="entry name" value="LmbE-like"/>
    <property type="match status" value="1"/>
</dbReference>